<dbReference type="AlphaFoldDB" id="A0A3M8SNF6"/>
<sequence>MKTLDHPAFGQVEIDHGPDGYWETRLLHGGREIALDLNGDGLAIHHDTLDRLAPFATELSRFDREALAAMHAHFAADPKAEPVGFYLDHHLAQVDPAELAAHLGDDDAEPRIDAARLLGALQLRRVGLYPHAPEQCAVFDYTIGEQLTDTLLVVGFNARGELVGISMES</sequence>
<accession>A0A3M8SNF6</accession>
<protein>
    <submittedName>
        <fullName evidence="1">DUF2004 domain-containing protein</fullName>
    </submittedName>
</protein>
<name>A0A3M8SNF6_9GAMM</name>
<comment type="caution">
    <text evidence="1">The sequence shown here is derived from an EMBL/GenBank/DDBJ whole genome shotgun (WGS) entry which is preliminary data.</text>
</comment>
<dbReference type="Proteomes" id="UP000267049">
    <property type="component" value="Unassembled WGS sequence"/>
</dbReference>
<dbReference type="EMBL" id="RIBS01000006">
    <property type="protein sequence ID" value="RNF82861.1"/>
    <property type="molecule type" value="Genomic_DNA"/>
</dbReference>
<dbReference type="RefSeq" id="WP_123088594.1">
    <property type="nucleotide sequence ID" value="NZ_RIBS01000006.1"/>
</dbReference>
<evidence type="ECO:0000313" key="1">
    <source>
        <dbReference type="EMBL" id="RNF82861.1"/>
    </source>
</evidence>
<reference evidence="1 2" key="1">
    <citation type="submission" date="2018-11" db="EMBL/GenBank/DDBJ databases">
        <title>Lysobacter cryohumiis sp. nov., isolated from soil in the Tianshan Mountains, Xinjiang, China.</title>
        <authorList>
            <person name="Luo Y."/>
            <person name="Sheng H."/>
        </authorList>
    </citation>
    <scope>NUCLEOTIDE SEQUENCE [LARGE SCALE GENOMIC DNA]</scope>
    <source>
        <strain evidence="1 2">ZS60</strain>
    </source>
</reference>
<proteinExistence type="predicted"/>
<evidence type="ECO:0000313" key="2">
    <source>
        <dbReference type="Proteomes" id="UP000267049"/>
    </source>
</evidence>
<organism evidence="1 2">
    <name type="scientific">Montanilutibacter psychrotolerans</name>
    <dbReference type="NCBI Taxonomy" id="1327343"/>
    <lineage>
        <taxon>Bacteria</taxon>
        <taxon>Pseudomonadati</taxon>
        <taxon>Pseudomonadota</taxon>
        <taxon>Gammaproteobacteria</taxon>
        <taxon>Lysobacterales</taxon>
        <taxon>Lysobacteraceae</taxon>
        <taxon>Montanilutibacter</taxon>
    </lineage>
</organism>
<dbReference type="OrthoDB" id="3872755at2"/>
<gene>
    <name evidence="1" type="ORF">EER27_13210</name>
</gene>
<keyword evidence="2" id="KW-1185">Reference proteome</keyword>